<evidence type="ECO:0000256" key="1">
    <source>
        <dbReference type="SAM" id="MobiDB-lite"/>
    </source>
</evidence>
<proteinExistence type="predicted"/>
<dbReference type="AlphaFoldDB" id="S5MVB1"/>
<sequence>MSGFAVSQSNPGSDCRNRGRMTRLASGVNRMSLTEFP</sequence>
<reference evidence="2 3" key="1">
    <citation type="submission" date="2013-07" db="EMBL/GenBank/DDBJ databases">
        <title>Genome sequence of Salmonella bongori N268-08 - a rare clinical isolate.</title>
        <authorList>
            <person name="Marti R."/>
            <person name="Hagens S."/>
            <person name="Loessner M.J."/>
            <person name="Klumpp J."/>
        </authorList>
    </citation>
    <scope>NUCLEOTIDE SEQUENCE [LARGE SCALE GENOMIC DNA]</scope>
    <source>
        <strain evidence="2 3">N268-08</strain>
    </source>
</reference>
<dbReference type="HOGENOM" id="CLU_3348318_0_0_6"/>
<dbReference type="EMBL" id="CP006608">
    <property type="protein sequence ID" value="AGR58534.1"/>
    <property type="molecule type" value="Genomic_DNA"/>
</dbReference>
<dbReference type="KEGG" id="sbz:A464_1348"/>
<evidence type="ECO:0000313" key="2">
    <source>
        <dbReference type="EMBL" id="AGR58534.1"/>
    </source>
</evidence>
<feature type="compositionally biased region" description="Polar residues" evidence="1">
    <location>
        <begin position="1"/>
        <end position="12"/>
    </location>
</feature>
<accession>S5MVB1</accession>
<gene>
    <name evidence="2" type="ORF">A464_1348</name>
</gene>
<feature type="region of interest" description="Disordered" evidence="1">
    <location>
        <begin position="1"/>
        <end position="37"/>
    </location>
</feature>
<organism evidence="2 3">
    <name type="scientific">Salmonella bongori N268-08</name>
    <dbReference type="NCBI Taxonomy" id="1197719"/>
    <lineage>
        <taxon>Bacteria</taxon>
        <taxon>Pseudomonadati</taxon>
        <taxon>Pseudomonadota</taxon>
        <taxon>Gammaproteobacteria</taxon>
        <taxon>Enterobacterales</taxon>
        <taxon>Enterobacteriaceae</taxon>
        <taxon>Salmonella</taxon>
    </lineage>
</organism>
<dbReference type="PATRIC" id="fig|1197719.3.peg.1342"/>
<evidence type="ECO:0000313" key="3">
    <source>
        <dbReference type="Proteomes" id="UP000015042"/>
    </source>
</evidence>
<dbReference type="Proteomes" id="UP000015042">
    <property type="component" value="Chromosome"/>
</dbReference>
<name>S5MVB1_SALBN</name>
<protein>
    <submittedName>
        <fullName evidence="2">Uncharacterized protein</fullName>
    </submittedName>
</protein>